<dbReference type="EMBL" id="WHJE01000076">
    <property type="protein sequence ID" value="KAE8763379.1"/>
    <property type="molecule type" value="Genomic_DNA"/>
</dbReference>
<dbReference type="InterPro" id="IPR013595">
    <property type="entry name" value="Pept_S33_TAP-like_C"/>
</dbReference>
<organism evidence="6 7">
    <name type="scientific">Georgenia thermotolerans</name>
    <dbReference type="NCBI Taxonomy" id="527326"/>
    <lineage>
        <taxon>Bacteria</taxon>
        <taxon>Bacillati</taxon>
        <taxon>Actinomycetota</taxon>
        <taxon>Actinomycetes</taxon>
        <taxon>Micrococcales</taxon>
        <taxon>Bogoriellaceae</taxon>
        <taxon>Georgenia</taxon>
    </lineage>
</organism>
<evidence type="ECO:0000256" key="3">
    <source>
        <dbReference type="ARBA" id="ARBA00022801"/>
    </source>
</evidence>
<evidence type="ECO:0000313" key="7">
    <source>
        <dbReference type="Proteomes" id="UP000451860"/>
    </source>
</evidence>
<accession>A0A7J5ULW6</accession>
<protein>
    <submittedName>
        <fullName evidence="6">Alpha/beta fold hydrolase</fullName>
    </submittedName>
</protein>
<dbReference type="InterPro" id="IPR029058">
    <property type="entry name" value="AB_hydrolase_fold"/>
</dbReference>
<dbReference type="Gene3D" id="3.40.50.1820">
    <property type="entry name" value="alpha/beta hydrolase"/>
    <property type="match status" value="1"/>
</dbReference>
<keyword evidence="3 6" id="KW-0378">Hydrolase</keyword>
<comment type="caution">
    <text evidence="6">The sequence shown here is derived from an EMBL/GenBank/DDBJ whole genome shotgun (WGS) entry which is preliminary data.</text>
</comment>
<evidence type="ECO:0000313" key="6">
    <source>
        <dbReference type="EMBL" id="KAE8763379.1"/>
    </source>
</evidence>
<evidence type="ECO:0000256" key="2">
    <source>
        <dbReference type="ARBA" id="ARBA00022729"/>
    </source>
</evidence>
<dbReference type="PROSITE" id="PS51257">
    <property type="entry name" value="PROKAR_LIPOPROTEIN"/>
    <property type="match status" value="1"/>
</dbReference>
<feature type="chain" id="PRO_5038556253" evidence="4">
    <location>
        <begin position="24"/>
        <end position="506"/>
    </location>
</feature>
<dbReference type="InterPro" id="IPR051601">
    <property type="entry name" value="Serine_prot/Carboxylest_S33"/>
</dbReference>
<evidence type="ECO:0000256" key="4">
    <source>
        <dbReference type="SAM" id="SignalP"/>
    </source>
</evidence>
<gene>
    <name evidence="6" type="ORF">GB883_14435</name>
</gene>
<dbReference type="Proteomes" id="UP000451860">
    <property type="component" value="Unassembled WGS sequence"/>
</dbReference>
<dbReference type="OrthoDB" id="3252468at2"/>
<feature type="signal peptide" evidence="4">
    <location>
        <begin position="1"/>
        <end position="23"/>
    </location>
</feature>
<comment type="similarity">
    <text evidence="1">Belongs to the peptidase S33 family.</text>
</comment>
<dbReference type="GO" id="GO:0016787">
    <property type="term" value="F:hydrolase activity"/>
    <property type="evidence" value="ECO:0007669"/>
    <property type="project" value="UniProtKB-KW"/>
</dbReference>
<name>A0A7J5ULW6_9MICO</name>
<keyword evidence="7" id="KW-1185">Reference proteome</keyword>
<dbReference type="SUPFAM" id="SSF53474">
    <property type="entry name" value="alpha/beta-Hydrolases"/>
    <property type="match status" value="1"/>
</dbReference>
<feature type="domain" description="Peptidase S33 tripeptidyl aminopeptidase-like C-terminal" evidence="5">
    <location>
        <begin position="405"/>
        <end position="506"/>
    </location>
</feature>
<dbReference type="PANTHER" id="PTHR43248:SF29">
    <property type="entry name" value="TRIPEPTIDYL AMINOPEPTIDASE"/>
    <property type="match status" value="1"/>
</dbReference>
<dbReference type="PANTHER" id="PTHR43248">
    <property type="entry name" value="2-SUCCINYL-6-HYDROXY-2,4-CYCLOHEXADIENE-1-CARBOXYLATE SYNTHASE"/>
    <property type="match status" value="1"/>
</dbReference>
<evidence type="ECO:0000259" key="5">
    <source>
        <dbReference type="Pfam" id="PF08386"/>
    </source>
</evidence>
<dbReference type="RefSeq" id="WP_152203981.1">
    <property type="nucleotide sequence ID" value="NZ_VUKF01000039.1"/>
</dbReference>
<proteinExistence type="inferred from homology"/>
<reference evidence="6 7" key="1">
    <citation type="submission" date="2019-10" db="EMBL/GenBank/DDBJ databases">
        <title>Georgenia wutianyii sp. nov. and Georgenia yuyongxinii sp. nov. isolated from plateau pika (Ochotona curzoniae) in the Qinghai-Tibet plateau of China.</title>
        <authorList>
            <person name="Tian Z."/>
        </authorList>
    </citation>
    <scope>NUCLEOTIDE SEQUENCE [LARGE SCALE GENOMIC DNA]</scope>
    <source>
        <strain evidence="6 7">DSM 21501</strain>
    </source>
</reference>
<evidence type="ECO:0000256" key="1">
    <source>
        <dbReference type="ARBA" id="ARBA00010088"/>
    </source>
</evidence>
<dbReference type="Pfam" id="PF08386">
    <property type="entry name" value="Abhydrolase_4"/>
    <property type="match status" value="1"/>
</dbReference>
<sequence length="506" mass="53572">MTLRRALPALLATFLLLAGCASGSPQGGPAASSSATTAEVPAGLEQYYDQQVAWERCGSDLECADVTVPLDYDHPDGEHATIAVKRLLSARQGERVGSLLVNPGGPGSPGTTLVDSATTMFSANLRDAYDIVGFDPRGTGGSSRVECVGDGELDRIRATQYDTDTPQGLADYEADAKKIAQGCEQHTGALLGEVDTKSAARDMDVLRHLLGEKELNYLGYSYGTYLGATYAELFPKHVGRFVLDGAMDPALSAHETTLGQAKAFEQALRAYVEDCLKGQACPLSGSVDDGVAQVRTLLQVTEHTPLPTSDGRELTAPLAFSGMLLPLYDNRQWVVLTQALTQAMREGDGSMLLYLADLMAGRASDGTYPDGSTEANWAINCADFGSTGDPEEWARQAKELEQASPTFGQMLAYGDVLCAEWPGHPAGERGPIHAPGANPIMVVGTTGDPATPYAWAQSLAEELDSGFLVTYQGEGHTAYGRSNACVTGAVDDFLIDGTRPKEGLTC</sequence>
<dbReference type="AlphaFoldDB" id="A0A7J5ULW6"/>
<keyword evidence="2 4" id="KW-0732">Signal</keyword>